<dbReference type="PANTHER" id="PTHR23100">
    <property type="entry name" value="ARGININE BIOSYNTHESIS BIFUNCTIONAL PROTEIN ARGJ"/>
    <property type="match status" value="1"/>
</dbReference>
<name>A0AAW0IMU8_QUESU</name>
<dbReference type="SUPFAM" id="SSF56266">
    <property type="entry name" value="DmpA/ArgJ-like"/>
    <property type="match status" value="1"/>
</dbReference>
<dbReference type="Proteomes" id="UP000237347">
    <property type="component" value="Unassembled WGS sequence"/>
</dbReference>
<keyword evidence="8" id="KW-1185">Reference proteome</keyword>
<dbReference type="PANTHER" id="PTHR23100:SF0">
    <property type="entry name" value="ARGININE BIOSYNTHESIS BIFUNCTIONAL PROTEIN ARGJ, MITOCHONDRIAL"/>
    <property type="match status" value="1"/>
</dbReference>
<comment type="caution">
    <text evidence="7">The sequence shown here is derived from an EMBL/GenBank/DDBJ whole genome shotgun (WGS) entry which is preliminary data.</text>
</comment>
<dbReference type="InterPro" id="IPR002813">
    <property type="entry name" value="Arg_biosynth_ArgJ"/>
</dbReference>
<evidence type="ECO:0000256" key="5">
    <source>
        <dbReference type="ARBA" id="ARBA00023268"/>
    </source>
</evidence>
<evidence type="ECO:0000256" key="2">
    <source>
        <dbReference type="ARBA" id="ARBA00022571"/>
    </source>
</evidence>
<dbReference type="GO" id="GO:0006592">
    <property type="term" value="P:ornithine biosynthetic process"/>
    <property type="evidence" value="ECO:0007669"/>
    <property type="project" value="TreeGrafter"/>
</dbReference>
<dbReference type="Gene3D" id="3.10.20.340">
    <property type="entry name" value="ArgJ beta chain, C-terminal domain"/>
    <property type="match status" value="1"/>
</dbReference>
<evidence type="ECO:0000313" key="8">
    <source>
        <dbReference type="Proteomes" id="UP000237347"/>
    </source>
</evidence>
<proteinExistence type="inferred from homology"/>
<protein>
    <submittedName>
        <fullName evidence="7">Arginine biosynthesis bifunctional protein argj</fullName>
    </submittedName>
</protein>
<keyword evidence="2" id="KW-0055">Arginine biosynthesis</keyword>
<evidence type="ECO:0000313" key="7">
    <source>
        <dbReference type="EMBL" id="KAK7815850.1"/>
    </source>
</evidence>
<evidence type="ECO:0000256" key="1">
    <source>
        <dbReference type="ARBA" id="ARBA00006774"/>
    </source>
</evidence>
<gene>
    <name evidence="7" type="ORF">CFP56_001090</name>
</gene>
<evidence type="ECO:0000256" key="3">
    <source>
        <dbReference type="ARBA" id="ARBA00022679"/>
    </source>
</evidence>
<dbReference type="GO" id="GO:0004358">
    <property type="term" value="F:L-glutamate N-acetyltransferase activity, acting on acetyl-L-ornithine as donor"/>
    <property type="evidence" value="ECO:0007669"/>
    <property type="project" value="InterPro"/>
</dbReference>
<keyword evidence="5" id="KW-0511">Multifunctional enzyme</keyword>
<comment type="similarity">
    <text evidence="1">Belongs to the ArgJ family.</text>
</comment>
<sequence length="73" mass="7832">MLRLPFFSPHDPWNQVSVTGAGSEAEAAKIACSVASSSLVLLSRALYKGRDPNWERIAAAAGYAGISFHQNKL</sequence>
<dbReference type="GO" id="GO:0006526">
    <property type="term" value="P:L-arginine biosynthetic process"/>
    <property type="evidence" value="ECO:0007669"/>
    <property type="project" value="UniProtKB-KW"/>
</dbReference>
<keyword evidence="4" id="KW-0068">Autocatalytic cleavage</keyword>
<dbReference type="Gramene" id="rna-CFP56_40478-2">
    <property type="protein sequence ID" value="cds-POE91237.1"/>
    <property type="gene ID" value="gene-CFP56_40478"/>
</dbReference>
<keyword evidence="3" id="KW-0808">Transferase</keyword>
<dbReference type="Pfam" id="PF01960">
    <property type="entry name" value="ArgJ"/>
    <property type="match status" value="1"/>
</dbReference>
<dbReference type="InterPro" id="IPR042195">
    <property type="entry name" value="ArgJ_beta_C"/>
</dbReference>
<organism evidence="7 8">
    <name type="scientific">Quercus suber</name>
    <name type="common">Cork oak</name>
    <dbReference type="NCBI Taxonomy" id="58331"/>
    <lineage>
        <taxon>Eukaryota</taxon>
        <taxon>Viridiplantae</taxon>
        <taxon>Streptophyta</taxon>
        <taxon>Embryophyta</taxon>
        <taxon>Tracheophyta</taxon>
        <taxon>Spermatophyta</taxon>
        <taxon>Magnoliopsida</taxon>
        <taxon>eudicotyledons</taxon>
        <taxon>Gunneridae</taxon>
        <taxon>Pentapetalae</taxon>
        <taxon>rosids</taxon>
        <taxon>fabids</taxon>
        <taxon>Fagales</taxon>
        <taxon>Fagaceae</taxon>
        <taxon>Quercus</taxon>
    </lineage>
</organism>
<keyword evidence="6" id="KW-0012">Acyltransferase</keyword>
<reference evidence="7 8" key="1">
    <citation type="journal article" date="2018" name="Sci. Data">
        <title>The draft genome sequence of cork oak.</title>
        <authorList>
            <person name="Ramos A.M."/>
            <person name="Usie A."/>
            <person name="Barbosa P."/>
            <person name="Barros P.M."/>
            <person name="Capote T."/>
            <person name="Chaves I."/>
            <person name="Simoes F."/>
            <person name="Abreu I."/>
            <person name="Carrasquinho I."/>
            <person name="Faro C."/>
            <person name="Guimaraes J.B."/>
            <person name="Mendonca D."/>
            <person name="Nobrega F."/>
            <person name="Rodrigues L."/>
            <person name="Saibo N.J.M."/>
            <person name="Varela M.C."/>
            <person name="Egas C."/>
            <person name="Matos J."/>
            <person name="Miguel C.M."/>
            <person name="Oliveira M.M."/>
            <person name="Ricardo C.P."/>
            <person name="Goncalves S."/>
        </authorList>
    </citation>
    <scope>NUCLEOTIDE SEQUENCE [LARGE SCALE GENOMIC DNA]</scope>
    <source>
        <strain evidence="8">cv. HL8</strain>
    </source>
</reference>
<accession>A0AAW0IMU8</accession>
<dbReference type="EMBL" id="PKMF04000977">
    <property type="protein sequence ID" value="KAK7815850.1"/>
    <property type="molecule type" value="Genomic_DNA"/>
</dbReference>
<dbReference type="InterPro" id="IPR016117">
    <property type="entry name" value="ArgJ-like_dom_sf"/>
</dbReference>
<dbReference type="GO" id="GO:0004042">
    <property type="term" value="F:L-glutamate N-acetyltransferase activity"/>
    <property type="evidence" value="ECO:0007669"/>
    <property type="project" value="TreeGrafter"/>
</dbReference>
<evidence type="ECO:0000256" key="6">
    <source>
        <dbReference type="ARBA" id="ARBA00023315"/>
    </source>
</evidence>
<keyword evidence="2" id="KW-0028">Amino-acid biosynthesis</keyword>
<dbReference type="AlphaFoldDB" id="A0AAW0IMU8"/>
<evidence type="ECO:0000256" key="4">
    <source>
        <dbReference type="ARBA" id="ARBA00022813"/>
    </source>
</evidence>